<dbReference type="InterPro" id="IPR011701">
    <property type="entry name" value="MFS"/>
</dbReference>
<name>A0A564Z9P5_HYMDI</name>
<dbReference type="Gene3D" id="1.20.1250.20">
    <property type="entry name" value="MFS general substrate transporter like domains"/>
    <property type="match status" value="1"/>
</dbReference>
<accession>A0A564Z9P5</accession>
<dbReference type="Proteomes" id="UP000321570">
    <property type="component" value="Unassembled WGS sequence"/>
</dbReference>
<feature type="transmembrane region" description="Helical" evidence="1">
    <location>
        <begin position="442"/>
        <end position="466"/>
    </location>
</feature>
<feature type="transmembrane region" description="Helical" evidence="1">
    <location>
        <begin position="478"/>
        <end position="496"/>
    </location>
</feature>
<keyword evidence="1" id="KW-1133">Transmembrane helix</keyword>
<feature type="transmembrane region" description="Helical" evidence="1">
    <location>
        <begin position="312"/>
        <end position="333"/>
    </location>
</feature>
<keyword evidence="1" id="KW-0812">Transmembrane</keyword>
<dbReference type="PANTHER" id="PTHR11360">
    <property type="entry name" value="MONOCARBOXYLATE TRANSPORTER"/>
    <property type="match status" value="1"/>
</dbReference>
<feature type="transmembrane region" description="Helical" evidence="1">
    <location>
        <begin position="102"/>
        <end position="126"/>
    </location>
</feature>
<dbReference type="InterPro" id="IPR036259">
    <property type="entry name" value="MFS_trans_sf"/>
</dbReference>
<feature type="transmembrane region" description="Helical" evidence="1">
    <location>
        <begin position="77"/>
        <end position="96"/>
    </location>
</feature>
<feature type="transmembrane region" description="Helical" evidence="1">
    <location>
        <begin position="133"/>
        <end position="163"/>
    </location>
</feature>
<sequence>MDSSTILKWVVVFGGFLSYFLADGCTYSAGILFTEFKDIFHASATATSLLPALIYAIPQFMSPFICPVTNSIGYSTAAAWGSFFLCLSFIVTSFAQEIGITYFAYGVLMSLGLQLTYTSAFMAVCATFKDSKWFGLACGIMTCGGGIGAFVTNHMLIWILSLWTWRETLVIQGGFFLHAWISAALFYWSDERTAVENETARYETCLNKDEKPDEGEVKVKSFSDVSEPSVEVDLPKQSLCSRVWSRLKNFWYLCPIFMILTPVQQRPRARRSEYSKLDFKEDYGVHWKEFRQQLWESFSCLFSRSVWTNAPFITYVLTNGMAAAGVVIPWTFVYDYVRTEWLSGLDLSTELNSVAETQLAWYPSLIGLGSCAGQILFGLVISKVHNPLKVTNRRKMNGLMYVFATVLFLNGAMTLAFTHAPLPTYVTSLGVSGTEAPDLFSTTAGSVFAAICFLLGMTDGAFMTILGPMLEFFLNETNFPAGLGISLCFTGAFNLAGTLLGARMQDALGSYYSANLFASSLPLGGLAIFLIFCCIYYRGEKESSQVDFDTTEA</sequence>
<evidence type="ECO:0000256" key="1">
    <source>
        <dbReference type="SAM" id="Phobius"/>
    </source>
</evidence>
<feature type="transmembrane region" description="Helical" evidence="1">
    <location>
        <begin position="516"/>
        <end position="537"/>
    </location>
</feature>
<keyword evidence="3" id="KW-1185">Reference proteome</keyword>
<keyword evidence="1" id="KW-0472">Membrane</keyword>
<dbReference type="GO" id="GO:0008028">
    <property type="term" value="F:monocarboxylic acid transmembrane transporter activity"/>
    <property type="evidence" value="ECO:0007669"/>
    <property type="project" value="TreeGrafter"/>
</dbReference>
<dbReference type="EMBL" id="CABIJS010000698">
    <property type="protein sequence ID" value="VUZ56122.1"/>
    <property type="molecule type" value="Genomic_DNA"/>
</dbReference>
<protein>
    <recommendedName>
        <fullName evidence="4">Major facilitator superfamily (MFS) profile domain-containing protein</fullName>
    </recommendedName>
</protein>
<organism evidence="2 3">
    <name type="scientific">Hymenolepis diminuta</name>
    <name type="common">Rat tapeworm</name>
    <dbReference type="NCBI Taxonomy" id="6216"/>
    <lineage>
        <taxon>Eukaryota</taxon>
        <taxon>Metazoa</taxon>
        <taxon>Spiralia</taxon>
        <taxon>Lophotrochozoa</taxon>
        <taxon>Platyhelminthes</taxon>
        <taxon>Cestoda</taxon>
        <taxon>Eucestoda</taxon>
        <taxon>Cyclophyllidea</taxon>
        <taxon>Hymenolepididae</taxon>
        <taxon>Hymenolepis</taxon>
    </lineage>
</organism>
<feature type="transmembrane region" description="Helical" evidence="1">
    <location>
        <begin position="401"/>
        <end position="422"/>
    </location>
</feature>
<evidence type="ECO:0000313" key="3">
    <source>
        <dbReference type="Proteomes" id="UP000321570"/>
    </source>
</evidence>
<proteinExistence type="predicted"/>
<reference evidence="2 3" key="1">
    <citation type="submission" date="2019-07" db="EMBL/GenBank/DDBJ databases">
        <authorList>
            <person name="Jastrzebski P J."/>
            <person name="Paukszto L."/>
            <person name="Jastrzebski P J."/>
        </authorList>
    </citation>
    <scope>NUCLEOTIDE SEQUENCE [LARGE SCALE GENOMIC DNA]</scope>
    <source>
        <strain evidence="2 3">WMS-il1</strain>
    </source>
</reference>
<dbReference type="Pfam" id="PF07690">
    <property type="entry name" value="MFS_1"/>
    <property type="match status" value="1"/>
</dbReference>
<feature type="transmembrane region" description="Helical" evidence="1">
    <location>
        <begin position="9"/>
        <end position="33"/>
    </location>
</feature>
<evidence type="ECO:0008006" key="4">
    <source>
        <dbReference type="Google" id="ProtNLM"/>
    </source>
</evidence>
<gene>
    <name evidence="2" type="ORF">WMSIL1_LOCUS13782</name>
</gene>
<feature type="transmembrane region" description="Helical" evidence="1">
    <location>
        <begin position="360"/>
        <end position="381"/>
    </location>
</feature>
<dbReference type="SUPFAM" id="SSF103473">
    <property type="entry name" value="MFS general substrate transporter"/>
    <property type="match status" value="1"/>
</dbReference>
<dbReference type="PANTHER" id="PTHR11360:SF260">
    <property type="entry name" value="MFS DOMAIN-CONTAINING PROTEIN"/>
    <property type="match status" value="1"/>
</dbReference>
<dbReference type="AlphaFoldDB" id="A0A564Z9P5"/>
<dbReference type="InterPro" id="IPR050327">
    <property type="entry name" value="Proton-linked_MCT"/>
</dbReference>
<feature type="transmembrane region" description="Helical" evidence="1">
    <location>
        <begin position="39"/>
        <end position="57"/>
    </location>
</feature>
<evidence type="ECO:0000313" key="2">
    <source>
        <dbReference type="EMBL" id="VUZ56122.1"/>
    </source>
</evidence>